<evidence type="ECO:0000313" key="9">
    <source>
        <dbReference type="Proteomes" id="UP000515163"/>
    </source>
</evidence>
<evidence type="ECO:0000256" key="1">
    <source>
        <dbReference type="ARBA" id="ARBA00004123"/>
    </source>
</evidence>
<feature type="compositionally biased region" description="Low complexity" evidence="7">
    <location>
        <begin position="113"/>
        <end position="128"/>
    </location>
</feature>
<reference evidence="10" key="1">
    <citation type="submission" date="2025-08" db="UniProtKB">
        <authorList>
            <consortium name="RefSeq"/>
        </authorList>
    </citation>
    <scope>IDENTIFICATION</scope>
    <source>
        <tissue evidence="10">Tentacle</tissue>
    </source>
</reference>
<dbReference type="OrthoDB" id="6022300at2759"/>
<evidence type="ECO:0000256" key="5">
    <source>
        <dbReference type="ARBA" id="ARBA00023242"/>
    </source>
</evidence>
<dbReference type="SMART" id="SM00338">
    <property type="entry name" value="BRLZ"/>
    <property type="match status" value="1"/>
</dbReference>
<dbReference type="RefSeq" id="XP_031573142.1">
    <property type="nucleotide sequence ID" value="XM_031717282.1"/>
</dbReference>
<keyword evidence="6" id="KW-0175">Coiled coil</keyword>
<comment type="subcellular location">
    <subcellularLocation>
        <location evidence="1">Nucleus</location>
    </subcellularLocation>
</comment>
<protein>
    <submittedName>
        <fullName evidence="10">Transcription factor VBP-like</fullName>
    </submittedName>
</protein>
<dbReference type="GeneID" id="116307129"/>
<keyword evidence="2" id="KW-0805">Transcription regulation</keyword>
<dbReference type="InParanoid" id="A0A6P8J0V7"/>
<feature type="region of interest" description="Disordered" evidence="7">
    <location>
        <begin position="78"/>
        <end position="183"/>
    </location>
</feature>
<dbReference type="PANTHER" id="PTHR11988:SF27">
    <property type="entry name" value="GH27708P"/>
    <property type="match status" value="1"/>
</dbReference>
<keyword evidence="9" id="KW-1185">Reference proteome</keyword>
<proteinExistence type="predicted"/>
<dbReference type="PANTHER" id="PTHR11988">
    <property type="entry name" value="THYROTROPH EMBRYONIC FACTOR RELATED"/>
    <property type="match status" value="1"/>
</dbReference>
<dbReference type="InterPro" id="IPR004827">
    <property type="entry name" value="bZIP"/>
</dbReference>
<dbReference type="GO" id="GO:0000981">
    <property type="term" value="F:DNA-binding transcription factor activity, RNA polymerase II-specific"/>
    <property type="evidence" value="ECO:0007669"/>
    <property type="project" value="TreeGrafter"/>
</dbReference>
<dbReference type="CDD" id="cd14695">
    <property type="entry name" value="bZIP_HLF"/>
    <property type="match status" value="1"/>
</dbReference>
<dbReference type="InterPro" id="IPR040223">
    <property type="entry name" value="PAR_bZIP"/>
</dbReference>
<accession>A0A6P8J0V7</accession>
<dbReference type="Pfam" id="PF07716">
    <property type="entry name" value="bZIP_2"/>
    <property type="match status" value="1"/>
</dbReference>
<evidence type="ECO:0000313" key="10">
    <source>
        <dbReference type="RefSeq" id="XP_031573142.1"/>
    </source>
</evidence>
<dbReference type="InterPro" id="IPR046347">
    <property type="entry name" value="bZIP_sf"/>
</dbReference>
<evidence type="ECO:0000256" key="4">
    <source>
        <dbReference type="ARBA" id="ARBA00023163"/>
    </source>
</evidence>
<sequence>MEDKEKYSPKRFKRSRSESEEDVEVEDRVSVIQQRKQNQEELEVREDKQSSDYYCRKGPSLSENSISNILKVVSLQSFSSSPRLAPSEALNGHQTTRSFGCRLNGSDSPPPRSNGESSPSSEDSVGTSYRPAPVLPSRNSSRKSSSRGKRGEKANNPPKDEKYWEKRVRNNASAKRSRDARRVRELECQIRSEYMEDENRKLEDENKLLREENMTLLKMIEELKSRD</sequence>
<evidence type="ECO:0000256" key="7">
    <source>
        <dbReference type="SAM" id="MobiDB-lite"/>
    </source>
</evidence>
<dbReference type="AlphaFoldDB" id="A0A6P8J0V7"/>
<dbReference type="KEGG" id="aten:116307129"/>
<keyword evidence="3" id="KW-0238">DNA-binding</keyword>
<dbReference type="GO" id="GO:0005634">
    <property type="term" value="C:nucleus"/>
    <property type="evidence" value="ECO:0007669"/>
    <property type="project" value="UniProtKB-SubCell"/>
</dbReference>
<evidence type="ECO:0000256" key="3">
    <source>
        <dbReference type="ARBA" id="ARBA00023125"/>
    </source>
</evidence>
<gene>
    <name evidence="10" type="primary">LOC116307129</name>
</gene>
<name>A0A6P8J0V7_ACTTE</name>
<dbReference type="Gene3D" id="1.20.5.170">
    <property type="match status" value="1"/>
</dbReference>
<evidence type="ECO:0000256" key="6">
    <source>
        <dbReference type="SAM" id="Coils"/>
    </source>
</evidence>
<dbReference type="Proteomes" id="UP000515163">
    <property type="component" value="Unplaced"/>
</dbReference>
<keyword evidence="4" id="KW-0804">Transcription</keyword>
<feature type="domain" description="BZIP" evidence="8">
    <location>
        <begin position="160"/>
        <end position="223"/>
    </location>
</feature>
<organism evidence="9 10">
    <name type="scientific">Actinia tenebrosa</name>
    <name type="common">Australian red waratah sea anemone</name>
    <dbReference type="NCBI Taxonomy" id="6105"/>
    <lineage>
        <taxon>Eukaryota</taxon>
        <taxon>Metazoa</taxon>
        <taxon>Cnidaria</taxon>
        <taxon>Anthozoa</taxon>
        <taxon>Hexacorallia</taxon>
        <taxon>Actiniaria</taxon>
        <taxon>Actiniidae</taxon>
        <taxon>Actinia</taxon>
    </lineage>
</organism>
<feature type="coiled-coil region" evidence="6">
    <location>
        <begin position="192"/>
        <end position="226"/>
    </location>
</feature>
<dbReference type="SUPFAM" id="SSF57959">
    <property type="entry name" value="Leucine zipper domain"/>
    <property type="match status" value="1"/>
</dbReference>
<dbReference type="GO" id="GO:0000978">
    <property type="term" value="F:RNA polymerase II cis-regulatory region sequence-specific DNA binding"/>
    <property type="evidence" value="ECO:0007669"/>
    <property type="project" value="TreeGrafter"/>
</dbReference>
<evidence type="ECO:0000256" key="2">
    <source>
        <dbReference type="ARBA" id="ARBA00023015"/>
    </source>
</evidence>
<evidence type="ECO:0000259" key="8">
    <source>
        <dbReference type="PROSITE" id="PS50217"/>
    </source>
</evidence>
<dbReference type="PROSITE" id="PS50217">
    <property type="entry name" value="BZIP"/>
    <property type="match status" value="1"/>
</dbReference>
<feature type="region of interest" description="Disordered" evidence="7">
    <location>
        <begin position="1"/>
        <end position="62"/>
    </location>
</feature>
<feature type="compositionally biased region" description="Basic and acidic residues" evidence="7">
    <location>
        <begin position="149"/>
        <end position="168"/>
    </location>
</feature>
<keyword evidence="5" id="KW-0539">Nucleus</keyword>